<dbReference type="Proteomes" id="UP000031668">
    <property type="component" value="Unassembled WGS sequence"/>
</dbReference>
<name>A0A0C2MBX7_THEKT</name>
<dbReference type="EMBL" id="JWZT01004244">
    <property type="protein sequence ID" value="KII64516.1"/>
    <property type="molecule type" value="Genomic_DNA"/>
</dbReference>
<dbReference type="AlphaFoldDB" id="A0A0C2MBX7"/>
<keyword evidence="2" id="KW-1185">Reference proteome</keyword>
<reference evidence="1 2" key="1">
    <citation type="journal article" date="2014" name="Genome Biol. Evol.">
        <title>The genome of the myxosporean Thelohanellus kitauei shows adaptations to nutrient acquisition within its fish host.</title>
        <authorList>
            <person name="Yang Y."/>
            <person name="Xiong J."/>
            <person name="Zhou Z."/>
            <person name="Huo F."/>
            <person name="Miao W."/>
            <person name="Ran C."/>
            <person name="Liu Y."/>
            <person name="Zhang J."/>
            <person name="Feng J."/>
            <person name="Wang M."/>
            <person name="Wang M."/>
            <person name="Wang L."/>
            <person name="Yao B."/>
        </authorList>
    </citation>
    <scope>NUCLEOTIDE SEQUENCE [LARGE SCALE GENOMIC DNA]</scope>
    <source>
        <strain evidence="1">Wuqing</strain>
    </source>
</reference>
<accession>A0A0C2MBX7</accession>
<comment type="caution">
    <text evidence="1">The sequence shown here is derived from an EMBL/GenBank/DDBJ whole genome shotgun (WGS) entry which is preliminary data.</text>
</comment>
<organism evidence="1 2">
    <name type="scientific">Thelohanellus kitauei</name>
    <name type="common">Myxosporean</name>
    <dbReference type="NCBI Taxonomy" id="669202"/>
    <lineage>
        <taxon>Eukaryota</taxon>
        <taxon>Metazoa</taxon>
        <taxon>Cnidaria</taxon>
        <taxon>Myxozoa</taxon>
        <taxon>Myxosporea</taxon>
        <taxon>Bivalvulida</taxon>
        <taxon>Platysporina</taxon>
        <taxon>Myxobolidae</taxon>
        <taxon>Thelohanellus</taxon>
    </lineage>
</organism>
<evidence type="ECO:0000313" key="2">
    <source>
        <dbReference type="Proteomes" id="UP000031668"/>
    </source>
</evidence>
<sequence>MVGKSSDWIQVGFGNDLGELRKDFVIHDFPFAIVFKMSAKQLSTLAKSIRTKRVISFMVTKKTDIECQPAKYTEFTLLNRLLSSESECMLEASKDSGIFYKTRMKPSMIAALKKRKRGLNTST</sequence>
<gene>
    <name evidence="1" type="ORF">RF11_12627</name>
</gene>
<evidence type="ECO:0000313" key="1">
    <source>
        <dbReference type="EMBL" id="KII64516.1"/>
    </source>
</evidence>
<proteinExistence type="predicted"/>
<protein>
    <submittedName>
        <fullName evidence="1">Uncharacterized protein</fullName>
    </submittedName>
</protein>